<evidence type="ECO:0000259" key="1">
    <source>
        <dbReference type="Pfam" id="PF13768"/>
    </source>
</evidence>
<protein>
    <recommendedName>
        <fullName evidence="1">VWFA domain-containing protein</fullName>
    </recommendedName>
</protein>
<comment type="caution">
    <text evidence="2">The sequence shown here is derived from an EMBL/GenBank/DDBJ whole genome shotgun (WGS) entry which is preliminary data.</text>
</comment>
<gene>
    <name evidence="2" type="ORF">ACFPH6_50640</name>
</gene>
<accession>A0ABV8Z7T9</accession>
<dbReference type="InterPro" id="IPR002035">
    <property type="entry name" value="VWF_A"/>
</dbReference>
<dbReference type="Proteomes" id="UP001596012">
    <property type="component" value="Unassembled WGS sequence"/>
</dbReference>
<keyword evidence="3" id="KW-1185">Reference proteome</keyword>
<dbReference type="EMBL" id="JBHSFG010000122">
    <property type="protein sequence ID" value="MFC4472626.1"/>
    <property type="molecule type" value="Genomic_DNA"/>
</dbReference>
<evidence type="ECO:0000313" key="3">
    <source>
        <dbReference type="Proteomes" id="UP001596012"/>
    </source>
</evidence>
<evidence type="ECO:0000313" key="2">
    <source>
        <dbReference type="EMBL" id="MFC4472626.1"/>
    </source>
</evidence>
<dbReference type="InterPro" id="IPR036465">
    <property type="entry name" value="vWFA_dom_sf"/>
</dbReference>
<dbReference type="Pfam" id="PF13768">
    <property type="entry name" value="VWA_3"/>
    <property type="match status" value="1"/>
</dbReference>
<dbReference type="Gene3D" id="1.20.120.1690">
    <property type="match status" value="1"/>
</dbReference>
<feature type="domain" description="VWFA" evidence="1">
    <location>
        <begin position="53"/>
        <end position="211"/>
    </location>
</feature>
<organism evidence="2 3">
    <name type="scientific">Streptomyces xiangluensis</name>
    <dbReference type="NCBI Taxonomy" id="2665720"/>
    <lineage>
        <taxon>Bacteria</taxon>
        <taxon>Bacillati</taxon>
        <taxon>Actinomycetota</taxon>
        <taxon>Actinomycetes</taxon>
        <taxon>Kitasatosporales</taxon>
        <taxon>Streptomycetaceae</taxon>
        <taxon>Streptomyces</taxon>
    </lineage>
</organism>
<sequence>MSTLTRPRQLDIRLSVDLERDLRPHRSAKIEAHLRVEIADTGVPAELPAVELAVIIALDLAEPHRHTVRHALPAALRALPDGISFAVLGSGPEPKLSYPVRGEEWAVADSHHKRRAAFTAQALPLHRDGPRPAGYAAWAARARTLLAARPLSVRHLLLITDGSSGPGDTRLDEELDACAGQFTCDVLAVGTDWAPDPLLTIAERLHGTAEFVEDGLGNAITAAIRRLRRVHSPELPIEVTTRPTVRQVGLGEKAPRPHRLVGLFQPGEPGHPPRWRFPTYQWESGVRDYLLTLAVDAEADPLETDLQFAMVSIGDQSVPVIARWHRADERKPYVVDPEGGASVRSMKEVTAMYIALRTGLRALDLLQREVAERHLGEAARLAKRLGAERVLAEIRVFADIVDDEAGRVRLHATVNTETLGQRILWAGSRPGGPLTEAPARAGSGPRCAGCGHRAGPEARYCVKCGGQLL</sequence>
<reference evidence="3" key="1">
    <citation type="journal article" date="2019" name="Int. J. Syst. Evol. Microbiol.">
        <title>The Global Catalogue of Microorganisms (GCM) 10K type strain sequencing project: providing services to taxonomists for standard genome sequencing and annotation.</title>
        <authorList>
            <consortium name="The Broad Institute Genomics Platform"/>
            <consortium name="The Broad Institute Genome Sequencing Center for Infectious Disease"/>
            <person name="Wu L."/>
            <person name="Ma J."/>
        </authorList>
    </citation>
    <scope>NUCLEOTIDE SEQUENCE [LARGE SCALE GENOMIC DNA]</scope>
    <source>
        <strain evidence="3">DT43</strain>
    </source>
</reference>
<dbReference type="SUPFAM" id="SSF53300">
    <property type="entry name" value="vWA-like"/>
    <property type="match status" value="1"/>
</dbReference>
<dbReference type="RefSeq" id="WP_386356755.1">
    <property type="nucleotide sequence ID" value="NZ_JBHSFG010000122.1"/>
</dbReference>
<dbReference type="Gene3D" id="3.40.50.410">
    <property type="entry name" value="von Willebrand factor, type A domain"/>
    <property type="match status" value="1"/>
</dbReference>
<dbReference type="Gene3D" id="2.60.40.3670">
    <property type="match status" value="1"/>
</dbReference>
<proteinExistence type="predicted"/>
<name>A0ABV8Z7T9_9ACTN</name>